<keyword evidence="7" id="KW-1133">Transmembrane helix</keyword>
<dbReference type="InterPro" id="IPR003661">
    <property type="entry name" value="HisK_dim/P_dom"/>
</dbReference>
<evidence type="ECO:0000313" key="12">
    <source>
        <dbReference type="Proteomes" id="UP000663918"/>
    </source>
</evidence>
<dbReference type="PANTHER" id="PTHR43047">
    <property type="entry name" value="TWO-COMPONENT HISTIDINE PROTEIN KINASE"/>
    <property type="match status" value="1"/>
</dbReference>
<dbReference type="PROSITE" id="PS50112">
    <property type="entry name" value="PAS"/>
    <property type="match status" value="2"/>
</dbReference>
<dbReference type="Gene3D" id="3.30.565.10">
    <property type="entry name" value="Histidine kinase-like ATPase, C-terminal domain"/>
    <property type="match status" value="1"/>
</dbReference>
<dbReference type="Pfam" id="PF12860">
    <property type="entry name" value="PAS_7"/>
    <property type="match status" value="1"/>
</dbReference>
<dbReference type="InterPro" id="IPR036097">
    <property type="entry name" value="HisK_dim/P_sf"/>
</dbReference>
<dbReference type="CDD" id="cd00082">
    <property type="entry name" value="HisKA"/>
    <property type="match status" value="1"/>
</dbReference>
<dbReference type="SMART" id="SM00387">
    <property type="entry name" value="HATPase_c"/>
    <property type="match status" value="1"/>
</dbReference>
<dbReference type="GO" id="GO:0009927">
    <property type="term" value="F:histidine phosphotransfer kinase activity"/>
    <property type="evidence" value="ECO:0007669"/>
    <property type="project" value="TreeGrafter"/>
</dbReference>
<evidence type="ECO:0000256" key="4">
    <source>
        <dbReference type="ARBA" id="ARBA00022679"/>
    </source>
</evidence>
<evidence type="ECO:0000256" key="1">
    <source>
        <dbReference type="ARBA" id="ARBA00000085"/>
    </source>
</evidence>
<evidence type="ECO:0000256" key="5">
    <source>
        <dbReference type="ARBA" id="ARBA00022777"/>
    </source>
</evidence>
<dbReference type="InterPro" id="IPR036890">
    <property type="entry name" value="HATPase_C_sf"/>
</dbReference>
<evidence type="ECO:0000256" key="7">
    <source>
        <dbReference type="SAM" id="Phobius"/>
    </source>
</evidence>
<dbReference type="EMBL" id="CP062222">
    <property type="protein sequence ID" value="QTC91419.1"/>
    <property type="molecule type" value="Genomic_DNA"/>
</dbReference>
<keyword evidence="12" id="KW-1185">Reference proteome</keyword>
<dbReference type="KEGG" id="bgoe:IFJ75_00320"/>
<dbReference type="Pfam" id="PF00512">
    <property type="entry name" value="HisKA"/>
    <property type="match status" value="1"/>
</dbReference>
<dbReference type="InterPro" id="IPR000700">
    <property type="entry name" value="PAS-assoc_C"/>
</dbReference>
<dbReference type="SMART" id="SM00091">
    <property type="entry name" value="PAS"/>
    <property type="match status" value="2"/>
</dbReference>
<dbReference type="EC" id="2.7.13.3" evidence="2"/>
<dbReference type="RefSeq" id="WP_207870595.1">
    <property type="nucleotide sequence ID" value="NZ_CP062222.1"/>
</dbReference>
<feature type="domain" description="Histidine kinase" evidence="8">
    <location>
        <begin position="581"/>
        <end position="801"/>
    </location>
</feature>
<dbReference type="CDD" id="cd16922">
    <property type="entry name" value="HATPase_EvgS-ArcB-TorS-like"/>
    <property type="match status" value="1"/>
</dbReference>
<dbReference type="NCBIfam" id="TIGR00229">
    <property type="entry name" value="sensory_box"/>
    <property type="match status" value="1"/>
</dbReference>
<dbReference type="GO" id="GO:0005886">
    <property type="term" value="C:plasma membrane"/>
    <property type="evidence" value="ECO:0007669"/>
    <property type="project" value="TreeGrafter"/>
</dbReference>
<keyword evidence="3" id="KW-0597">Phosphoprotein</keyword>
<dbReference type="InterPro" id="IPR000014">
    <property type="entry name" value="PAS"/>
</dbReference>
<comment type="catalytic activity">
    <reaction evidence="1">
        <text>ATP + protein L-histidine = ADP + protein N-phospho-L-histidine.</text>
        <dbReference type="EC" id="2.7.13.3"/>
    </reaction>
</comment>
<dbReference type="Gene3D" id="1.10.287.130">
    <property type="match status" value="1"/>
</dbReference>
<dbReference type="InterPro" id="IPR005467">
    <property type="entry name" value="His_kinase_dom"/>
</dbReference>
<name>A0A975GW65_9CAUL</name>
<evidence type="ECO:0000259" key="10">
    <source>
        <dbReference type="PROSITE" id="PS50113"/>
    </source>
</evidence>
<organism evidence="11 12">
    <name type="scientific">Brevundimonas goettingensis</name>
    <dbReference type="NCBI Taxonomy" id="2774190"/>
    <lineage>
        <taxon>Bacteria</taxon>
        <taxon>Pseudomonadati</taxon>
        <taxon>Pseudomonadota</taxon>
        <taxon>Alphaproteobacteria</taxon>
        <taxon>Caulobacterales</taxon>
        <taxon>Caulobacteraceae</taxon>
        <taxon>Brevundimonas</taxon>
    </lineage>
</organism>
<evidence type="ECO:0000256" key="6">
    <source>
        <dbReference type="SAM" id="MobiDB-lite"/>
    </source>
</evidence>
<keyword evidence="4" id="KW-0808">Transferase</keyword>
<dbReference type="CDD" id="cd00130">
    <property type="entry name" value="PAS"/>
    <property type="match status" value="2"/>
</dbReference>
<evidence type="ECO:0000256" key="3">
    <source>
        <dbReference type="ARBA" id="ARBA00022553"/>
    </source>
</evidence>
<gene>
    <name evidence="11" type="ORF">IFJ75_00320</name>
</gene>
<keyword evidence="7" id="KW-0812">Transmembrane</keyword>
<proteinExistence type="predicted"/>
<feature type="domain" description="PAC" evidence="10">
    <location>
        <begin position="367"/>
        <end position="420"/>
    </location>
</feature>
<dbReference type="Pfam" id="PF00989">
    <property type="entry name" value="PAS"/>
    <property type="match status" value="1"/>
</dbReference>
<protein>
    <recommendedName>
        <fullName evidence="2">histidine kinase</fullName>
        <ecNumber evidence="2">2.7.13.3</ecNumber>
    </recommendedName>
</protein>
<feature type="domain" description="PAS" evidence="9">
    <location>
        <begin position="421"/>
        <end position="463"/>
    </location>
</feature>
<feature type="transmembrane region" description="Helical" evidence="7">
    <location>
        <begin position="29"/>
        <end position="46"/>
    </location>
</feature>
<dbReference type="InterPro" id="IPR035965">
    <property type="entry name" value="PAS-like_dom_sf"/>
</dbReference>
<dbReference type="PRINTS" id="PR00344">
    <property type="entry name" value="BCTRLSENSOR"/>
</dbReference>
<evidence type="ECO:0000313" key="11">
    <source>
        <dbReference type="EMBL" id="QTC91419.1"/>
    </source>
</evidence>
<dbReference type="InterPro" id="IPR013767">
    <property type="entry name" value="PAS_fold"/>
</dbReference>
<evidence type="ECO:0000259" key="9">
    <source>
        <dbReference type="PROSITE" id="PS50112"/>
    </source>
</evidence>
<dbReference type="AlphaFoldDB" id="A0A975GW65"/>
<evidence type="ECO:0000256" key="2">
    <source>
        <dbReference type="ARBA" id="ARBA00012438"/>
    </source>
</evidence>
<keyword evidence="5" id="KW-0418">Kinase</keyword>
<dbReference type="FunFam" id="3.30.565.10:FF:000006">
    <property type="entry name" value="Sensor histidine kinase WalK"/>
    <property type="match status" value="1"/>
</dbReference>
<dbReference type="GO" id="GO:0006355">
    <property type="term" value="P:regulation of DNA-templated transcription"/>
    <property type="evidence" value="ECO:0007669"/>
    <property type="project" value="InterPro"/>
</dbReference>
<keyword evidence="7" id="KW-0472">Membrane</keyword>
<reference evidence="11" key="1">
    <citation type="submission" date="2020-09" db="EMBL/GenBank/DDBJ databases">
        <title>Brevundimonas sp. LVF2 isolated from a puddle in Goettingen, Germany.</title>
        <authorList>
            <person name="Friedrich I."/>
            <person name="Klassen A."/>
            <person name="Hannes N."/>
            <person name="Schneider D."/>
            <person name="Hertel R."/>
            <person name="Daniel R."/>
        </authorList>
    </citation>
    <scope>NUCLEOTIDE SEQUENCE</scope>
    <source>
        <strain evidence="11">LVF2</strain>
    </source>
</reference>
<evidence type="ECO:0000259" key="8">
    <source>
        <dbReference type="PROSITE" id="PS50109"/>
    </source>
</evidence>
<accession>A0A975GW65</accession>
<sequence length="817" mass="86024">MRGNERRIQGPGRRSSDQGGGRAASRTRVLLLGLTLVIAAYVLLIARQTARPEREADALRIAGQQQDAELFAARMDGRIASARAGLTIGAAALAARADRPLDAAEAARAAAPDTAFAVVSAAGAVQAASGAPAESFAEPLAAGAHAPALRLGADRRAVLTGKPAGTMRIVARIPLPAPSQVGTGGGLYLSTPEDDAASATPGAPIPALNHAALKAATAPITATPAGGTPLSLVAAPVGTTGLLAVAAQPVSSGGGLLGDVWVLLAPLGLGVLVGGLMMVQGWRQSRATRDWAETEHRFRVAVEAARCGVWEWDLEAEEVTLSDYMATLLGLPEGGVVPAATVLGRVHPKYRELVEHALRQAATFGAFETTFPVTGANSTIRWIDARGQARGERDEGGFINILGVALDITEARRAKAQAQSAESRLRDGIESVSDAFSLFDRHGRLILCNQAFSDAFGLAPEAVRRGAMKDELNRIAALAIKADHPSAELGAGMREVEMHDGRWLRLAERYTSDGGTVVTATDLTQIKKQEAETQRAADSLRLMVDQLESSQEKLSLLARKYEIAMTRAEAANQAKSEFLANMSHELRTPLNAINGFSEIMAGEMFGPVGDARYKGYASDILRSGQHLLSLINDILDMAKIEAGKMTLHYEKVSLKEVCEDAIRLMRGKAEDSGLVLALEAQDLPDIDADQRGLKQVMLNLISNAVKFTPEGGSITVSVAQHGAGRQRVAVADTGIGIAAEDLGRLARPFEQVEGQHSKTTQGTGLGLALTKSLIEMHHGVMAMDSEPGAGTVVSFDLPEARPTEAETDQSHAQARAA</sequence>
<dbReference type="Pfam" id="PF02518">
    <property type="entry name" value="HATPase_c"/>
    <property type="match status" value="1"/>
</dbReference>
<dbReference type="SUPFAM" id="SSF55785">
    <property type="entry name" value="PYP-like sensor domain (PAS domain)"/>
    <property type="match status" value="2"/>
</dbReference>
<dbReference type="GO" id="GO:0000155">
    <property type="term" value="F:phosphorelay sensor kinase activity"/>
    <property type="evidence" value="ECO:0007669"/>
    <property type="project" value="InterPro"/>
</dbReference>
<dbReference type="SUPFAM" id="SSF47384">
    <property type="entry name" value="Homodimeric domain of signal transducing histidine kinase"/>
    <property type="match status" value="1"/>
</dbReference>
<dbReference type="PROSITE" id="PS50109">
    <property type="entry name" value="HIS_KIN"/>
    <property type="match status" value="1"/>
</dbReference>
<feature type="domain" description="PAS" evidence="9">
    <location>
        <begin position="294"/>
        <end position="365"/>
    </location>
</feature>
<dbReference type="PANTHER" id="PTHR43047:SF72">
    <property type="entry name" value="OSMOSENSING HISTIDINE PROTEIN KINASE SLN1"/>
    <property type="match status" value="1"/>
</dbReference>
<dbReference type="SUPFAM" id="SSF55874">
    <property type="entry name" value="ATPase domain of HSP90 chaperone/DNA topoisomerase II/histidine kinase"/>
    <property type="match status" value="1"/>
</dbReference>
<dbReference type="SMART" id="SM00388">
    <property type="entry name" value="HisKA"/>
    <property type="match status" value="1"/>
</dbReference>
<dbReference type="Gene3D" id="3.30.450.20">
    <property type="entry name" value="PAS domain"/>
    <property type="match status" value="2"/>
</dbReference>
<dbReference type="PROSITE" id="PS50113">
    <property type="entry name" value="PAC"/>
    <property type="match status" value="1"/>
</dbReference>
<dbReference type="InterPro" id="IPR003594">
    <property type="entry name" value="HATPase_dom"/>
</dbReference>
<feature type="region of interest" description="Disordered" evidence="6">
    <location>
        <begin position="1"/>
        <end position="21"/>
    </location>
</feature>
<dbReference type="InterPro" id="IPR004358">
    <property type="entry name" value="Sig_transdc_His_kin-like_C"/>
</dbReference>
<dbReference type="Proteomes" id="UP000663918">
    <property type="component" value="Chromosome"/>
</dbReference>